<comment type="caution">
    <text evidence="1">The sequence shown here is derived from an EMBL/GenBank/DDBJ whole genome shotgun (WGS) entry which is preliminary data.</text>
</comment>
<dbReference type="CDD" id="cd10936">
    <property type="entry name" value="CE4_DAC2"/>
    <property type="match status" value="1"/>
</dbReference>
<dbReference type="OrthoDB" id="9784811at2"/>
<proteinExistence type="predicted"/>
<dbReference type="Pfam" id="PF04748">
    <property type="entry name" value="Polysacc_deac_2"/>
    <property type="match status" value="1"/>
</dbReference>
<dbReference type="InterPro" id="IPR006837">
    <property type="entry name" value="Divergent_DAC"/>
</dbReference>
<dbReference type="SUPFAM" id="SSF88713">
    <property type="entry name" value="Glycoside hydrolase/deacetylase"/>
    <property type="match status" value="1"/>
</dbReference>
<dbReference type="PANTHER" id="PTHR30105:SF2">
    <property type="entry name" value="DIVERGENT POLYSACCHARIDE DEACETYLASE SUPERFAMILY"/>
    <property type="match status" value="1"/>
</dbReference>
<accession>A0A179D4Y1</accession>
<name>A0A179D4Y1_9BACT</name>
<dbReference type="InterPro" id="IPR011330">
    <property type="entry name" value="Glyco_hydro/deAcase_b/a-brl"/>
</dbReference>
<protein>
    <submittedName>
        <fullName evidence="1">Putative periplasmic protein YibQ</fullName>
    </submittedName>
</protein>
<dbReference type="AlphaFoldDB" id="A0A179D4Y1"/>
<evidence type="ECO:0000313" key="2">
    <source>
        <dbReference type="Proteomes" id="UP000078390"/>
    </source>
</evidence>
<dbReference type="STRING" id="999894.TDIS_0806"/>
<evidence type="ECO:0000313" key="1">
    <source>
        <dbReference type="EMBL" id="OAQ21154.1"/>
    </source>
</evidence>
<dbReference type="Gene3D" id="3.20.20.370">
    <property type="entry name" value="Glycoside hydrolase/deacetylase"/>
    <property type="match status" value="1"/>
</dbReference>
<organism evidence="1 2">
    <name type="scientific">Thermosulfurimonas dismutans</name>
    <dbReference type="NCBI Taxonomy" id="999894"/>
    <lineage>
        <taxon>Bacteria</taxon>
        <taxon>Pseudomonadati</taxon>
        <taxon>Thermodesulfobacteriota</taxon>
        <taxon>Thermodesulfobacteria</taxon>
        <taxon>Thermodesulfobacteriales</taxon>
        <taxon>Thermodesulfobacteriaceae</taxon>
        <taxon>Thermosulfurimonas</taxon>
    </lineage>
</organism>
<dbReference type="EMBL" id="LWLG01000003">
    <property type="protein sequence ID" value="OAQ21154.1"/>
    <property type="molecule type" value="Genomic_DNA"/>
</dbReference>
<dbReference type="Proteomes" id="UP000078390">
    <property type="component" value="Unassembled WGS sequence"/>
</dbReference>
<reference evidence="1 2" key="1">
    <citation type="submission" date="2016-04" db="EMBL/GenBank/DDBJ databases">
        <title>Genome analysis of Thermosulfurimonas dismutans, the first thermophilic sulfur-disproportionating bacterium of the phylum Thermodesulfobacteria.</title>
        <authorList>
            <person name="Mardanov A.V."/>
            <person name="Beletsky A.V."/>
            <person name="Kadnikov V.V."/>
            <person name="Slobodkin A.I."/>
            <person name="Ravin N.V."/>
        </authorList>
    </citation>
    <scope>NUCLEOTIDE SEQUENCE [LARGE SCALE GENOMIC DNA]</scope>
    <source>
        <strain evidence="1 2">S95</strain>
    </source>
</reference>
<dbReference type="PANTHER" id="PTHR30105">
    <property type="entry name" value="UNCHARACTERIZED YIBQ-RELATED"/>
    <property type="match status" value="1"/>
</dbReference>
<sequence length="239" mass="27510">MASSQIKPSKSHRAPKNFKRPRVALIIDDMGQRPILERKFFKLGLTLNFSFLPYAPFTEKLAREAHQKGFTVMIHIPMEAENEKNSGPGTLKLFMTEKEIKDKVREMISRVPFASGANQHMGSLFSQDPLKMKWVLEVLRENHLFFIDSRTTPYTIAPFVAQSLKIPFAERGHFLDNNLQEVALEKSFENMLAKARKQGRLIVIAHPHPQTLKLLKHHRKDLIDQVTLVPVQKLVEVRP</sequence>
<keyword evidence="2" id="KW-1185">Reference proteome</keyword>
<dbReference type="GO" id="GO:0005975">
    <property type="term" value="P:carbohydrate metabolic process"/>
    <property type="evidence" value="ECO:0007669"/>
    <property type="project" value="InterPro"/>
</dbReference>
<gene>
    <name evidence="1" type="ORF">TDIS_0806</name>
</gene>